<dbReference type="SUPFAM" id="SSF52980">
    <property type="entry name" value="Restriction endonuclease-like"/>
    <property type="match status" value="1"/>
</dbReference>
<accession>A0A4S4B1E0</accession>
<dbReference type="Proteomes" id="UP000308430">
    <property type="component" value="Unassembled WGS sequence"/>
</dbReference>
<gene>
    <name evidence="1" type="ORF">E6C76_05590</name>
</gene>
<reference evidence="1 2" key="1">
    <citation type="submission" date="2019-04" db="EMBL/GenBank/DDBJ databases">
        <title>Azoarcus nasutitermitis sp. nov. isolated from termite nest.</title>
        <authorList>
            <person name="Lin S.-Y."/>
            <person name="Hameed A."/>
            <person name="Hsu Y.-H."/>
            <person name="Young C.-C."/>
        </authorList>
    </citation>
    <scope>NUCLEOTIDE SEQUENCE [LARGE SCALE GENOMIC DNA]</scope>
    <source>
        <strain evidence="1 2">CC-YHH838</strain>
    </source>
</reference>
<dbReference type="AlphaFoldDB" id="A0A4S4B1E0"/>
<organism evidence="1 2">
    <name type="scientific">Pseudothauera nasutitermitis</name>
    <dbReference type="NCBI Taxonomy" id="2565930"/>
    <lineage>
        <taxon>Bacteria</taxon>
        <taxon>Pseudomonadati</taxon>
        <taxon>Pseudomonadota</taxon>
        <taxon>Betaproteobacteria</taxon>
        <taxon>Rhodocyclales</taxon>
        <taxon>Zoogloeaceae</taxon>
        <taxon>Pseudothauera</taxon>
    </lineage>
</organism>
<dbReference type="CDD" id="cd22368">
    <property type="entry name" value="YaeQ-like"/>
    <property type="match status" value="1"/>
</dbReference>
<dbReference type="PANTHER" id="PTHR38784">
    <property type="entry name" value="SUCROSE PHOSPHORYLASE"/>
    <property type="match status" value="1"/>
</dbReference>
<sequence length="180" mass="20115">MALKATIYKAELQIADLDRNHYGTYNLTLARHPSETDERMMVRLLAFALHAEEGLACGKGLCVDDEPDLWLRDLTGDILCWIDVGQPDEKWVRKACGRARKVVVLSYGRAADIWWQGVRDKLARQERLTVLNIAPEAAPALAALTARGMRLQFTIQDGQVWVTDGERSVHIEPVALHGGV</sequence>
<dbReference type="OrthoDB" id="5293309at2"/>
<protein>
    <submittedName>
        <fullName evidence="1">YaeQ family protein</fullName>
    </submittedName>
</protein>
<dbReference type="SMART" id="SM01322">
    <property type="entry name" value="YaeQ"/>
    <property type="match status" value="1"/>
</dbReference>
<dbReference type="InterPro" id="IPR038590">
    <property type="entry name" value="YaeQ_sf"/>
</dbReference>
<evidence type="ECO:0000313" key="2">
    <source>
        <dbReference type="Proteomes" id="UP000308430"/>
    </source>
</evidence>
<dbReference type="PANTHER" id="PTHR38784:SF1">
    <property type="entry name" value="SUCROSE PHOSPHORYLASE"/>
    <property type="match status" value="1"/>
</dbReference>
<dbReference type="InterPro" id="IPR011335">
    <property type="entry name" value="Restrct_endonuc-II-like"/>
</dbReference>
<evidence type="ECO:0000313" key="1">
    <source>
        <dbReference type="EMBL" id="THF66316.1"/>
    </source>
</evidence>
<proteinExistence type="predicted"/>
<dbReference type="Pfam" id="PF07152">
    <property type="entry name" value="YaeQ"/>
    <property type="match status" value="1"/>
</dbReference>
<name>A0A4S4B1E0_9RHOO</name>
<dbReference type="PIRSF" id="PIRSF011484">
    <property type="entry name" value="YaeQ"/>
    <property type="match status" value="1"/>
</dbReference>
<keyword evidence="2" id="KW-1185">Reference proteome</keyword>
<dbReference type="RefSeq" id="WP_136347265.1">
    <property type="nucleotide sequence ID" value="NZ_SSOC01000002.1"/>
</dbReference>
<dbReference type="EMBL" id="SSOC01000002">
    <property type="protein sequence ID" value="THF66316.1"/>
    <property type="molecule type" value="Genomic_DNA"/>
</dbReference>
<dbReference type="Gene3D" id="3.10.640.10">
    <property type="entry name" value="Restriction endonuclease-like alpha-beta roll domain"/>
    <property type="match status" value="1"/>
</dbReference>
<dbReference type="InterPro" id="IPR009822">
    <property type="entry name" value="YaeQ"/>
</dbReference>
<comment type="caution">
    <text evidence="1">The sequence shown here is derived from an EMBL/GenBank/DDBJ whole genome shotgun (WGS) entry which is preliminary data.</text>
</comment>